<evidence type="ECO:0000256" key="3">
    <source>
        <dbReference type="ARBA" id="ARBA00022452"/>
    </source>
</evidence>
<keyword evidence="8 10" id="KW-0472">Membrane</keyword>
<sequence>MLKSVLPRSIALFLACSTVLSAHAAEPGRLDIPAGELVTALEALAKQSGAELMYNPEQLKGFSTRGLHGNLSLQEAVTKLLEGTPLKLSIDETGAMLIAPTREQTTVQKEPTAALDDRPVVLDEIVVTGSNIRGAAAESSPVRIYGREDIVASGASTAQEFVNRLPQNFGGGSTETLSWGAPGDDNASFNGATSGTAGTGVNLRGLGSGSTLVLLNGQRIAPSSGIGDFVDISMIPASAIERVEVLSDGASSIYGGDAVSGVVNFILRDKYDGVEASVRYGTVTEGDQDEYRASITAGTSWDSGNALLVYEYFDQSALSAADRDFSRGAALPNDLMPAQRRHSVLGSGAQQLTDDLKLSSSVVYSERKAIQDFYNPAANRFHSEPTSENLNSSIDLSWRVGGSWYVDLSGAYSYVNGETDTTGTTAPRKRKIESDIWTTDLRASGPVLTLPGGELMLALGGHYREESFSNTNVISGVTDRDAERRANAFYGEALVPVIGPANALPGMQRLELNVSGRRDDYDDFGSTTNEKVGVMWQPLESLKLRGSYSTAFNPPPLGRVGAVDLGALSARTSYTNGVFRFTPGDPSIADVVALTVFGTGKDLEAETSKAWTAGLDFSDRWGRHDVSFSVNWFDIEFSNRLATTPVPVTNNVYDAPNQAFNNPSLFPAGTVIFGPTQSQIADLLASLYSLNQLADPYQAQIINVAGVLRNLSETYVSGLDFVVNYGTDAGAGYLSLGVDATYLLTYDQRAAANTPLVDKMNTLYNPIDLKLRGRVGYRVAAVTANLFLNYQDSYRIDDTLGAANISSWTTIDLNLAYDMDSLGLRLSAFNLLDKNPPKTTSNAGFGIYGFDPANASPRNRFIAVELTKRFK</sequence>
<organism evidence="14 15">
    <name type="scientific">Steroidobacter flavus</name>
    <dbReference type="NCBI Taxonomy" id="1842136"/>
    <lineage>
        <taxon>Bacteria</taxon>
        <taxon>Pseudomonadati</taxon>
        <taxon>Pseudomonadota</taxon>
        <taxon>Gammaproteobacteria</taxon>
        <taxon>Steroidobacterales</taxon>
        <taxon>Steroidobacteraceae</taxon>
        <taxon>Steroidobacter</taxon>
    </lineage>
</organism>
<reference evidence="15" key="1">
    <citation type="journal article" date="2019" name="Int. J. Syst. Evol. Microbiol.">
        <title>The Global Catalogue of Microorganisms (GCM) 10K type strain sequencing project: providing services to taxonomists for standard genome sequencing and annotation.</title>
        <authorList>
            <consortium name="The Broad Institute Genomics Platform"/>
            <consortium name="The Broad Institute Genome Sequencing Center for Infectious Disease"/>
            <person name="Wu L."/>
            <person name="Ma J."/>
        </authorList>
    </citation>
    <scope>NUCLEOTIDE SEQUENCE [LARGE SCALE GENOMIC DNA]</scope>
    <source>
        <strain evidence="15">CGMCC 1.10759</strain>
    </source>
</reference>
<dbReference type="PANTHER" id="PTHR47234:SF3">
    <property type="entry name" value="SECRETIN_TONB SHORT N-TERMINAL DOMAIN-CONTAINING PROTEIN"/>
    <property type="match status" value="1"/>
</dbReference>
<feature type="domain" description="Secretin/TonB short N-terminal" evidence="13">
    <location>
        <begin position="50"/>
        <end position="101"/>
    </location>
</feature>
<evidence type="ECO:0000256" key="7">
    <source>
        <dbReference type="ARBA" id="ARBA00023077"/>
    </source>
</evidence>
<evidence type="ECO:0000256" key="10">
    <source>
        <dbReference type="PROSITE-ProRule" id="PRU01360"/>
    </source>
</evidence>
<evidence type="ECO:0000313" key="14">
    <source>
        <dbReference type="EMBL" id="MFC4313952.1"/>
    </source>
</evidence>
<accession>A0ABV8T3D9</accession>
<evidence type="ECO:0000256" key="6">
    <source>
        <dbReference type="ARBA" id="ARBA00023004"/>
    </source>
</evidence>
<name>A0ABV8T3D9_9GAMM</name>
<keyword evidence="7 11" id="KW-0798">TonB box</keyword>
<dbReference type="InterPro" id="IPR039426">
    <property type="entry name" value="TonB-dep_rcpt-like"/>
</dbReference>
<keyword evidence="4" id="KW-0406">Ion transport</keyword>
<comment type="caution">
    <text evidence="14">The sequence shown here is derived from an EMBL/GenBank/DDBJ whole genome shotgun (WGS) entry which is preliminary data.</text>
</comment>
<dbReference type="SUPFAM" id="SSF56935">
    <property type="entry name" value="Porins"/>
    <property type="match status" value="1"/>
</dbReference>
<keyword evidence="4" id="KW-0410">Iron transport</keyword>
<dbReference type="InterPro" id="IPR037066">
    <property type="entry name" value="Plug_dom_sf"/>
</dbReference>
<feature type="signal peptide" evidence="12">
    <location>
        <begin position="1"/>
        <end position="24"/>
    </location>
</feature>
<gene>
    <name evidence="14" type="ORF">ACFPN2_33065</name>
</gene>
<evidence type="ECO:0000256" key="9">
    <source>
        <dbReference type="ARBA" id="ARBA00023237"/>
    </source>
</evidence>
<proteinExistence type="inferred from homology"/>
<evidence type="ECO:0000256" key="5">
    <source>
        <dbReference type="ARBA" id="ARBA00022692"/>
    </source>
</evidence>
<dbReference type="PANTHER" id="PTHR47234">
    <property type="match status" value="1"/>
</dbReference>
<evidence type="ECO:0000259" key="13">
    <source>
        <dbReference type="SMART" id="SM00965"/>
    </source>
</evidence>
<dbReference type="SMART" id="SM00965">
    <property type="entry name" value="STN"/>
    <property type="match status" value="1"/>
</dbReference>
<dbReference type="RefSeq" id="WP_380604736.1">
    <property type="nucleotide sequence ID" value="NZ_JBHSDU010000015.1"/>
</dbReference>
<keyword evidence="9 10" id="KW-0998">Cell outer membrane</keyword>
<keyword evidence="3 10" id="KW-1134">Transmembrane beta strand</keyword>
<dbReference type="Proteomes" id="UP001595904">
    <property type="component" value="Unassembled WGS sequence"/>
</dbReference>
<evidence type="ECO:0000256" key="4">
    <source>
        <dbReference type="ARBA" id="ARBA00022496"/>
    </source>
</evidence>
<dbReference type="InterPro" id="IPR012910">
    <property type="entry name" value="Plug_dom"/>
</dbReference>
<dbReference type="InterPro" id="IPR000531">
    <property type="entry name" value="Beta-barrel_TonB"/>
</dbReference>
<evidence type="ECO:0000256" key="12">
    <source>
        <dbReference type="SAM" id="SignalP"/>
    </source>
</evidence>
<dbReference type="Pfam" id="PF07715">
    <property type="entry name" value="Plug"/>
    <property type="match status" value="1"/>
</dbReference>
<dbReference type="Gene3D" id="2.170.130.10">
    <property type="entry name" value="TonB-dependent receptor, plug domain"/>
    <property type="match status" value="1"/>
</dbReference>
<dbReference type="InterPro" id="IPR036942">
    <property type="entry name" value="Beta-barrel_TonB_sf"/>
</dbReference>
<dbReference type="Gene3D" id="3.55.50.30">
    <property type="match status" value="1"/>
</dbReference>
<dbReference type="Gene3D" id="2.40.170.20">
    <property type="entry name" value="TonB-dependent receptor, beta-barrel domain"/>
    <property type="match status" value="1"/>
</dbReference>
<evidence type="ECO:0000256" key="1">
    <source>
        <dbReference type="ARBA" id="ARBA00004571"/>
    </source>
</evidence>
<evidence type="ECO:0000256" key="8">
    <source>
        <dbReference type="ARBA" id="ARBA00023136"/>
    </source>
</evidence>
<evidence type="ECO:0000256" key="2">
    <source>
        <dbReference type="ARBA" id="ARBA00022448"/>
    </source>
</evidence>
<dbReference type="InterPro" id="IPR011662">
    <property type="entry name" value="Secretin/TonB_short_N"/>
</dbReference>
<dbReference type="Pfam" id="PF00593">
    <property type="entry name" value="TonB_dep_Rec_b-barrel"/>
    <property type="match status" value="1"/>
</dbReference>
<keyword evidence="15" id="KW-1185">Reference proteome</keyword>
<keyword evidence="12" id="KW-0732">Signal</keyword>
<keyword evidence="14" id="KW-0675">Receptor</keyword>
<keyword evidence="6" id="KW-0408">Iron</keyword>
<evidence type="ECO:0000256" key="11">
    <source>
        <dbReference type="RuleBase" id="RU003357"/>
    </source>
</evidence>
<comment type="similarity">
    <text evidence="10 11">Belongs to the TonB-dependent receptor family.</text>
</comment>
<dbReference type="EMBL" id="JBHSDU010000015">
    <property type="protein sequence ID" value="MFC4313952.1"/>
    <property type="molecule type" value="Genomic_DNA"/>
</dbReference>
<dbReference type="PROSITE" id="PS52016">
    <property type="entry name" value="TONB_DEPENDENT_REC_3"/>
    <property type="match status" value="1"/>
</dbReference>
<keyword evidence="2 10" id="KW-0813">Transport</keyword>
<feature type="chain" id="PRO_5046241721" evidence="12">
    <location>
        <begin position="25"/>
        <end position="871"/>
    </location>
</feature>
<keyword evidence="5 10" id="KW-0812">Transmembrane</keyword>
<evidence type="ECO:0000313" key="15">
    <source>
        <dbReference type="Proteomes" id="UP001595904"/>
    </source>
</evidence>
<comment type="subcellular location">
    <subcellularLocation>
        <location evidence="1 10">Cell outer membrane</location>
        <topology evidence="1 10">Multi-pass membrane protein</topology>
    </subcellularLocation>
</comment>
<protein>
    <submittedName>
        <fullName evidence="14">TonB-dependent receptor domain-containing protein</fullName>
    </submittedName>
</protein>